<dbReference type="GO" id="GO:0051301">
    <property type="term" value="P:cell division"/>
    <property type="evidence" value="ECO:0007669"/>
    <property type="project" value="UniProtKB-KW"/>
</dbReference>
<sequence>MDNPRQSTAPLRLPHAPASRELIAAKRREYLALCEIAQDSAQLEKNLRATAEQQSLMKDGGAALSKAMGNWLVILRTVSLYAEDFGKQEPSESVNETQTGLDTESLKKVLLRVELDEAP</sequence>
<comment type="subcellular location">
    <subcellularLocation>
        <location evidence="3">Chromosome</location>
        <location evidence="3">Centromere</location>
        <location evidence="3">Kinetochore</location>
    </subcellularLocation>
    <subcellularLocation>
        <location evidence="2">Cytoplasm</location>
        <location evidence="2">Cytoskeleton</location>
        <location evidence="2">Spindle</location>
    </subcellularLocation>
    <subcellularLocation>
        <location evidence="1">Nucleus</location>
    </subcellularLocation>
</comment>
<proteinExistence type="inferred from homology"/>
<dbReference type="GO" id="GO:0044732">
    <property type="term" value="C:mitotic spindle pole body"/>
    <property type="evidence" value="ECO:0007669"/>
    <property type="project" value="TreeGrafter"/>
</dbReference>
<dbReference type="GO" id="GO:0005874">
    <property type="term" value="C:microtubule"/>
    <property type="evidence" value="ECO:0007669"/>
    <property type="project" value="UniProtKB-KW"/>
</dbReference>
<gene>
    <name evidence="18" type="ORF">M408DRAFT_328633</name>
</gene>
<evidence type="ECO:0000256" key="10">
    <source>
        <dbReference type="ARBA" id="ARBA00022776"/>
    </source>
</evidence>
<dbReference type="AlphaFoldDB" id="A0A0C3AZ84"/>
<keyword evidence="15" id="KW-0131">Cell cycle</keyword>
<evidence type="ECO:0000256" key="15">
    <source>
        <dbReference type="ARBA" id="ARBA00023306"/>
    </source>
</evidence>
<dbReference type="GO" id="GO:0008608">
    <property type="term" value="P:attachment of spindle microtubules to kinetochore"/>
    <property type="evidence" value="ECO:0007669"/>
    <property type="project" value="TreeGrafter"/>
</dbReference>
<dbReference type="OrthoDB" id="3230169at2759"/>
<evidence type="ECO:0000256" key="13">
    <source>
        <dbReference type="ARBA" id="ARBA00023212"/>
    </source>
</evidence>
<keyword evidence="13" id="KW-0206">Cytoskeleton</keyword>
<dbReference type="InterPro" id="IPR013963">
    <property type="entry name" value="DASH_Dad2"/>
</dbReference>
<evidence type="ECO:0000256" key="12">
    <source>
        <dbReference type="ARBA" id="ARBA00022838"/>
    </source>
</evidence>
<evidence type="ECO:0000256" key="2">
    <source>
        <dbReference type="ARBA" id="ARBA00004186"/>
    </source>
</evidence>
<dbReference type="HOGENOM" id="CLU_2062899_0_0_1"/>
<evidence type="ECO:0000313" key="19">
    <source>
        <dbReference type="Proteomes" id="UP000054097"/>
    </source>
</evidence>
<dbReference type="Proteomes" id="UP000054097">
    <property type="component" value="Unassembled WGS sequence"/>
</dbReference>
<dbReference type="PANTHER" id="PTHR28036">
    <property type="entry name" value="DASH COMPLEX SUBUNIT DAD2"/>
    <property type="match status" value="1"/>
</dbReference>
<keyword evidence="11" id="KW-0159">Chromosome partition</keyword>
<organism evidence="18 19">
    <name type="scientific">Serendipita vermifera MAFF 305830</name>
    <dbReference type="NCBI Taxonomy" id="933852"/>
    <lineage>
        <taxon>Eukaryota</taxon>
        <taxon>Fungi</taxon>
        <taxon>Dikarya</taxon>
        <taxon>Basidiomycota</taxon>
        <taxon>Agaricomycotina</taxon>
        <taxon>Agaricomycetes</taxon>
        <taxon>Sebacinales</taxon>
        <taxon>Serendipitaceae</taxon>
        <taxon>Serendipita</taxon>
    </lineage>
</organism>
<reference evidence="18 19" key="1">
    <citation type="submission" date="2014-04" db="EMBL/GenBank/DDBJ databases">
        <authorList>
            <consortium name="DOE Joint Genome Institute"/>
            <person name="Kuo A."/>
            <person name="Zuccaro A."/>
            <person name="Kohler A."/>
            <person name="Nagy L.G."/>
            <person name="Floudas D."/>
            <person name="Copeland A."/>
            <person name="Barry K.W."/>
            <person name="Cichocki N."/>
            <person name="Veneault-Fourrey C."/>
            <person name="LaButti K."/>
            <person name="Lindquist E.A."/>
            <person name="Lipzen A."/>
            <person name="Lundell T."/>
            <person name="Morin E."/>
            <person name="Murat C."/>
            <person name="Sun H."/>
            <person name="Tunlid A."/>
            <person name="Henrissat B."/>
            <person name="Grigoriev I.V."/>
            <person name="Hibbett D.S."/>
            <person name="Martin F."/>
            <person name="Nordberg H.P."/>
            <person name="Cantor M.N."/>
            <person name="Hua S.X."/>
        </authorList>
    </citation>
    <scope>NUCLEOTIDE SEQUENCE [LARGE SCALE GENOMIC DNA]</scope>
    <source>
        <strain evidence="18 19">MAFF 305830</strain>
    </source>
</reference>
<evidence type="ECO:0000256" key="7">
    <source>
        <dbReference type="ARBA" id="ARBA00022490"/>
    </source>
</evidence>
<name>A0A0C3AZ84_SERVB</name>
<evidence type="ECO:0000256" key="9">
    <source>
        <dbReference type="ARBA" id="ARBA00022701"/>
    </source>
</evidence>
<keyword evidence="7" id="KW-0963">Cytoplasm</keyword>
<dbReference type="GO" id="GO:0000278">
    <property type="term" value="P:mitotic cell cycle"/>
    <property type="evidence" value="ECO:0007669"/>
    <property type="project" value="InterPro"/>
</dbReference>
<dbReference type="GO" id="GO:1990023">
    <property type="term" value="C:mitotic spindle midzone"/>
    <property type="evidence" value="ECO:0007669"/>
    <property type="project" value="TreeGrafter"/>
</dbReference>
<evidence type="ECO:0000256" key="6">
    <source>
        <dbReference type="ARBA" id="ARBA00022454"/>
    </source>
</evidence>
<protein>
    <recommendedName>
        <fullName evidence="5">DASH complex subunit DAD2</fullName>
    </recommendedName>
    <alternativeName>
        <fullName evidence="17">Outer kinetochore protein DAD2</fullName>
    </alternativeName>
</protein>
<keyword evidence="10" id="KW-0498">Mitosis</keyword>
<keyword evidence="8" id="KW-0132">Cell division</keyword>
<dbReference type="EMBL" id="KN824287">
    <property type="protein sequence ID" value="KIM29830.1"/>
    <property type="molecule type" value="Genomic_DNA"/>
</dbReference>
<evidence type="ECO:0000256" key="4">
    <source>
        <dbReference type="ARBA" id="ARBA00005501"/>
    </source>
</evidence>
<dbReference type="Pfam" id="PF08654">
    <property type="entry name" value="DASH_Dad2"/>
    <property type="match status" value="1"/>
</dbReference>
<evidence type="ECO:0000256" key="5">
    <source>
        <dbReference type="ARBA" id="ARBA00020260"/>
    </source>
</evidence>
<dbReference type="PANTHER" id="PTHR28036:SF1">
    <property type="entry name" value="DASH COMPLEX SUBUNIT DAD2"/>
    <property type="match status" value="1"/>
</dbReference>
<keyword evidence="6" id="KW-0158">Chromosome</keyword>
<keyword evidence="16" id="KW-0137">Centromere</keyword>
<evidence type="ECO:0000256" key="17">
    <source>
        <dbReference type="ARBA" id="ARBA00030568"/>
    </source>
</evidence>
<evidence type="ECO:0000256" key="14">
    <source>
        <dbReference type="ARBA" id="ARBA00023242"/>
    </source>
</evidence>
<evidence type="ECO:0000256" key="11">
    <source>
        <dbReference type="ARBA" id="ARBA00022829"/>
    </source>
</evidence>
<keyword evidence="12" id="KW-0995">Kinetochore</keyword>
<dbReference type="GO" id="GO:0042729">
    <property type="term" value="C:DASH complex"/>
    <property type="evidence" value="ECO:0007669"/>
    <property type="project" value="InterPro"/>
</dbReference>
<evidence type="ECO:0000256" key="16">
    <source>
        <dbReference type="ARBA" id="ARBA00023328"/>
    </source>
</evidence>
<keyword evidence="14" id="KW-0539">Nucleus</keyword>
<comment type="similarity">
    <text evidence="4">Belongs to the DASH complex DAD2 family.</text>
</comment>
<reference evidence="19" key="2">
    <citation type="submission" date="2015-01" db="EMBL/GenBank/DDBJ databases">
        <title>Evolutionary Origins and Diversification of the Mycorrhizal Mutualists.</title>
        <authorList>
            <consortium name="DOE Joint Genome Institute"/>
            <consortium name="Mycorrhizal Genomics Consortium"/>
            <person name="Kohler A."/>
            <person name="Kuo A."/>
            <person name="Nagy L.G."/>
            <person name="Floudas D."/>
            <person name="Copeland A."/>
            <person name="Barry K.W."/>
            <person name="Cichocki N."/>
            <person name="Veneault-Fourrey C."/>
            <person name="LaButti K."/>
            <person name="Lindquist E.A."/>
            <person name="Lipzen A."/>
            <person name="Lundell T."/>
            <person name="Morin E."/>
            <person name="Murat C."/>
            <person name="Riley R."/>
            <person name="Ohm R."/>
            <person name="Sun H."/>
            <person name="Tunlid A."/>
            <person name="Henrissat B."/>
            <person name="Grigoriev I.V."/>
            <person name="Hibbett D.S."/>
            <person name="Martin F."/>
        </authorList>
    </citation>
    <scope>NUCLEOTIDE SEQUENCE [LARGE SCALE GENOMIC DNA]</scope>
    <source>
        <strain evidence="19">MAFF 305830</strain>
    </source>
</reference>
<keyword evidence="19" id="KW-1185">Reference proteome</keyword>
<keyword evidence="9" id="KW-0493">Microtubule</keyword>
<evidence type="ECO:0000256" key="3">
    <source>
        <dbReference type="ARBA" id="ARBA00004629"/>
    </source>
</evidence>
<evidence type="ECO:0000256" key="8">
    <source>
        <dbReference type="ARBA" id="ARBA00022618"/>
    </source>
</evidence>
<accession>A0A0C3AZ84</accession>
<evidence type="ECO:0000256" key="1">
    <source>
        <dbReference type="ARBA" id="ARBA00004123"/>
    </source>
</evidence>
<evidence type="ECO:0000313" key="18">
    <source>
        <dbReference type="EMBL" id="KIM29830.1"/>
    </source>
</evidence>